<evidence type="ECO:0000256" key="1">
    <source>
        <dbReference type="ARBA" id="ARBA00023285"/>
    </source>
</evidence>
<dbReference type="Gene3D" id="3.30.70.360">
    <property type="match status" value="1"/>
</dbReference>
<gene>
    <name evidence="2" type="ordered locus">Maqu_3227</name>
</gene>
<dbReference type="OrthoDB" id="7596542at2"/>
<dbReference type="KEGG" id="maq:Maqu_3227"/>
<evidence type="ECO:0000313" key="2">
    <source>
        <dbReference type="EMBL" id="ABM20298.1"/>
    </source>
</evidence>
<dbReference type="EMBL" id="CP000514">
    <property type="protein sequence ID" value="ABM20298.1"/>
    <property type="molecule type" value="Genomic_DNA"/>
</dbReference>
<dbReference type="PANTHER" id="PTHR43808">
    <property type="entry name" value="ACETYLORNITHINE DEACETYLASE"/>
    <property type="match status" value="1"/>
</dbReference>
<name>A1U5M9_MARN8</name>
<evidence type="ECO:0000313" key="3">
    <source>
        <dbReference type="Proteomes" id="UP000000998"/>
    </source>
</evidence>
<dbReference type="eggNOG" id="COG0624">
    <property type="taxonomic scope" value="Bacteria"/>
</dbReference>
<reference evidence="3" key="1">
    <citation type="journal article" date="2011" name="Appl. Environ. Microbiol.">
        <title>Genomic potential of Marinobacter aquaeolei, a biogeochemical 'opportunitroph'.</title>
        <authorList>
            <person name="Singer E."/>
            <person name="Webb E.A."/>
            <person name="Nelson W.C."/>
            <person name="Heidelberg J.F."/>
            <person name="Ivanova N."/>
            <person name="Pati A."/>
            <person name="Edwards K.J."/>
        </authorList>
    </citation>
    <scope>NUCLEOTIDE SEQUENCE [LARGE SCALE GENOMIC DNA]</scope>
    <source>
        <strain evidence="3">ATCC 700491 / DSM 11845 / VT8</strain>
    </source>
</reference>
<dbReference type="Gene3D" id="3.40.630.10">
    <property type="entry name" value="Zn peptidases"/>
    <property type="match status" value="1"/>
</dbReference>
<dbReference type="DNASU" id="4654033"/>
<dbReference type="SUPFAM" id="SSF53187">
    <property type="entry name" value="Zn-dependent exopeptidases"/>
    <property type="match status" value="1"/>
</dbReference>
<accession>A1U5M9</accession>
<evidence type="ECO:0008006" key="4">
    <source>
        <dbReference type="Google" id="ProtNLM"/>
    </source>
</evidence>
<dbReference type="InterPro" id="IPR050072">
    <property type="entry name" value="Peptidase_M20A"/>
</dbReference>
<proteinExistence type="predicted"/>
<keyword evidence="1" id="KW-0170">Cobalt</keyword>
<dbReference type="HOGENOM" id="CLU_626766_0_0_6"/>
<protein>
    <recommendedName>
        <fullName evidence="4">M20/M25/M40 family metallo-hydrolase</fullName>
    </recommendedName>
</protein>
<dbReference type="Proteomes" id="UP000000998">
    <property type="component" value="Chromosome"/>
</dbReference>
<organism evidence="2 3">
    <name type="scientific">Marinobacter nauticus (strain ATCC 700491 / DSM 11845 / VT8)</name>
    <name type="common">Marinobacter aquaeolei</name>
    <dbReference type="NCBI Taxonomy" id="351348"/>
    <lineage>
        <taxon>Bacteria</taxon>
        <taxon>Pseudomonadati</taxon>
        <taxon>Pseudomonadota</taxon>
        <taxon>Gammaproteobacteria</taxon>
        <taxon>Pseudomonadales</taxon>
        <taxon>Marinobacteraceae</taxon>
        <taxon>Marinobacter</taxon>
    </lineage>
</organism>
<dbReference type="STRING" id="351348.Maqu_3227"/>
<sequence>MSQQQPPAPVEGYQDMVHAAESQFDREQFKQLLMDMVNIPSPTGEEAELARYMADHMTANGLQGQTQYLDDQQANAIGKLPSRSKQGPELLLYASFDTHLGGSDEEERWAGQPLPSMLRPQARLEGDEISGLGAENPKAYAACVTTAATCIAKAGLELPGELTVGLGAGGMTALSRPGFSRRNIGHGAGVMFMLQRGYRPDYCVMCKPVYAVAWEEVGICNFTIRVKGAMGYVGVRHMMPQDQNPFPQVAKVIEALEAWFPTYTARHTSGLVAPQGGISAIEGGWPHKPIITTADVVLHVDIRPSPRTDPVQVKRELQAMLTELSQQHPDVVTELEATLAIPGATTSPDNWIIQSMIRAWEDVEQTPHEPFLNMSGYTDLSVIRQWGVPAARLGVPFRHQEPDPEDSLPMNRVHLDDCYRLIQVLIRSAIDTCSRPIEITQQYQ</sequence>
<dbReference type="AlphaFoldDB" id="A1U5M9"/>
<dbReference type="RefSeq" id="WP_011587954.1">
    <property type="nucleotide sequence ID" value="NC_008740.1"/>
</dbReference>
<dbReference type="SMR" id="A1U5M9"/>